<dbReference type="EMBL" id="KN413054">
    <property type="protein sequence ID" value="KHG19440.1"/>
    <property type="molecule type" value="Genomic_DNA"/>
</dbReference>
<dbReference type="Proteomes" id="UP000032142">
    <property type="component" value="Unassembled WGS sequence"/>
</dbReference>
<dbReference type="AlphaFoldDB" id="A0A0B0P318"/>
<protein>
    <submittedName>
        <fullName evidence="1">Uncharacterized protein</fullName>
    </submittedName>
</protein>
<reference evidence="2" key="1">
    <citation type="submission" date="2014-09" db="EMBL/GenBank/DDBJ databases">
        <authorList>
            <person name="Mudge J."/>
            <person name="Ramaraj T."/>
            <person name="Lindquist I.E."/>
            <person name="Bharti A.K."/>
            <person name="Sundararajan A."/>
            <person name="Cameron C.T."/>
            <person name="Woodward J.E."/>
            <person name="May G.D."/>
            <person name="Brubaker C."/>
            <person name="Broadhvest J."/>
            <person name="Wilkins T.A."/>
        </authorList>
    </citation>
    <scope>NUCLEOTIDE SEQUENCE</scope>
    <source>
        <strain evidence="2">cv. AKA8401</strain>
    </source>
</reference>
<proteinExistence type="predicted"/>
<evidence type="ECO:0000313" key="2">
    <source>
        <dbReference type="Proteomes" id="UP000032142"/>
    </source>
</evidence>
<gene>
    <name evidence="1" type="ORF">F383_25942</name>
</gene>
<sequence length="33" mass="3763">MLHSRVSPRVPFKFKLISHDHSTRVCLRPCGAS</sequence>
<name>A0A0B0P318_GOSAR</name>
<accession>A0A0B0P318</accession>
<keyword evidence="2" id="KW-1185">Reference proteome</keyword>
<organism evidence="1 2">
    <name type="scientific">Gossypium arboreum</name>
    <name type="common">Tree cotton</name>
    <name type="synonym">Gossypium nanking</name>
    <dbReference type="NCBI Taxonomy" id="29729"/>
    <lineage>
        <taxon>Eukaryota</taxon>
        <taxon>Viridiplantae</taxon>
        <taxon>Streptophyta</taxon>
        <taxon>Embryophyta</taxon>
        <taxon>Tracheophyta</taxon>
        <taxon>Spermatophyta</taxon>
        <taxon>Magnoliopsida</taxon>
        <taxon>eudicotyledons</taxon>
        <taxon>Gunneridae</taxon>
        <taxon>Pentapetalae</taxon>
        <taxon>rosids</taxon>
        <taxon>malvids</taxon>
        <taxon>Malvales</taxon>
        <taxon>Malvaceae</taxon>
        <taxon>Malvoideae</taxon>
        <taxon>Gossypium</taxon>
    </lineage>
</organism>
<evidence type="ECO:0000313" key="1">
    <source>
        <dbReference type="EMBL" id="KHG19440.1"/>
    </source>
</evidence>